<name>A0A371GA86_MUCPR</name>
<dbReference type="InterPro" id="IPR035979">
    <property type="entry name" value="RBD_domain_sf"/>
</dbReference>
<dbReference type="OrthoDB" id="439808at2759"/>
<dbReference type="EMBL" id="QJKJ01006220">
    <property type="protein sequence ID" value="RDX87474.1"/>
    <property type="molecule type" value="Genomic_DNA"/>
</dbReference>
<evidence type="ECO:0000256" key="2">
    <source>
        <dbReference type="PROSITE-ProRule" id="PRU00176"/>
    </source>
</evidence>
<dbReference type="GO" id="GO:0003723">
    <property type="term" value="F:RNA binding"/>
    <property type="evidence" value="ECO:0007669"/>
    <property type="project" value="UniProtKB-UniRule"/>
</dbReference>
<feature type="domain" description="RRM" evidence="4">
    <location>
        <begin position="123"/>
        <end position="171"/>
    </location>
</feature>
<proteinExistence type="predicted"/>
<dbReference type="Proteomes" id="UP000257109">
    <property type="component" value="Unassembled WGS sequence"/>
</dbReference>
<gene>
    <name evidence="5" type="primary">ARP1</name>
    <name evidence="5" type="ORF">CR513_31051</name>
</gene>
<dbReference type="InterPro" id="IPR012677">
    <property type="entry name" value="Nucleotide-bd_a/b_plait_sf"/>
</dbReference>
<feature type="region of interest" description="Disordered" evidence="3">
    <location>
        <begin position="91"/>
        <end position="113"/>
    </location>
</feature>
<protein>
    <submittedName>
        <fullName evidence="5">RNA-binding protein ARP1</fullName>
    </submittedName>
</protein>
<evidence type="ECO:0000313" key="5">
    <source>
        <dbReference type="EMBL" id="RDX87474.1"/>
    </source>
</evidence>
<dbReference type="Gene3D" id="3.30.70.330">
    <property type="match status" value="1"/>
</dbReference>
<feature type="non-terminal residue" evidence="5">
    <location>
        <position position="1"/>
    </location>
</feature>
<organism evidence="5 6">
    <name type="scientific">Mucuna pruriens</name>
    <name type="common">Velvet bean</name>
    <name type="synonym">Dolichos pruriens</name>
    <dbReference type="NCBI Taxonomy" id="157652"/>
    <lineage>
        <taxon>Eukaryota</taxon>
        <taxon>Viridiplantae</taxon>
        <taxon>Streptophyta</taxon>
        <taxon>Embryophyta</taxon>
        <taxon>Tracheophyta</taxon>
        <taxon>Spermatophyta</taxon>
        <taxon>Magnoliopsida</taxon>
        <taxon>eudicotyledons</taxon>
        <taxon>Gunneridae</taxon>
        <taxon>Pentapetalae</taxon>
        <taxon>rosids</taxon>
        <taxon>fabids</taxon>
        <taxon>Fabales</taxon>
        <taxon>Fabaceae</taxon>
        <taxon>Papilionoideae</taxon>
        <taxon>50 kb inversion clade</taxon>
        <taxon>NPAAA clade</taxon>
        <taxon>indigoferoid/millettioid clade</taxon>
        <taxon>Phaseoleae</taxon>
        <taxon>Mucuna</taxon>
    </lineage>
</organism>
<evidence type="ECO:0000256" key="3">
    <source>
        <dbReference type="SAM" id="MobiDB-lite"/>
    </source>
</evidence>
<accession>A0A371GA86</accession>
<dbReference type="PANTHER" id="PTHR11176:SF56">
    <property type="entry name" value="RRM DOMAIN-CONTAINING PROTEIN"/>
    <property type="match status" value="1"/>
</dbReference>
<dbReference type="PROSITE" id="PS50102">
    <property type="entry name" value="RRM"/>
    <property type="match status" value="1"/>
</dbReference>
<comment type="caution">
    <text evidence="5">The sequence shown here is derived from an EMBL/GenBank/DDBJ whole genome shotgun (WGS) entry which is preliminary data.</text>
</comment>
<dbReference type="Pfam" id="PF00076">
    <property type="entry name" value="RRM_1"/>
    <property type="match status" value="1"/>
</dbReference>
<dbReference type="PANTHER" id="PTHR11176">
    <property type="entry name" value="BOULE-RELATED"/>
    <property type="match status" value="1"/>
</dbReference>
<dbReference type="SUPFAM" id="SSF54928">
    <property type="entry name" value="RNA-binding domain, RBD"/>
    <property type="match status" value="1"/>
</dbReference>
<keyword evidence="1 2" id="KW-0694">RNA-binding</keyword>
<dbReference type="InterPro" id="IPR000504">
    <property type="entry name" value="RRM_dom"/>
</dbReference>
<dbReference type="STRING" id="157652.A0A371GA86"/>
<reference evidence="5" key="1">
    <citation type="submission" date="2018-05" db="EMBL/GenBank/DDBJ databases">
        <title>Draft genome of Mucuna pruriens seed.</title>
        <authorList>
            <person name="Nnadi N.E."/>
            <person name="Vos R."/>
            <person name="Hasami M.H."/>
            <person name="Devisetty U.K."/>
            <person name="Aguiy J.C."/>
        </authorList>
    </citation>
    <scope>NUCLEOTIDE SEQUENCE [LARGE SCALE GENOMIC DNA]</scope>
    <source>
        <strain evidence="5">JCA_2017</strain>
    </source>
</reference>
<evidence type="ECO:0000256" key="1">
    <source>
        <dbReference type="ARBA" id="ARBA00022884"/>
    </source>
</evidence>
<keyword evidence="6" id="KW-1185">Reference proteome</keyword>
<sequence length="171" mass="19174">MQRLNPPPDDGGTFSLKLRKSDNFHIGSTQEMSYIGFVRDGGISLGRIRTQGTVERLFPSMGFSLPERDKGSLLLKCIISHNWGEGVLQREEGSKSERRSKKKTMSMMNNNNVDGQFGDTKLTKVFVGGLPWETPKETLRDHFEKFGEILEAVIISDKLTGRSKGYGFVSQ</sequence>
<dbReference type="AlphaFoldDB" id="A0A371GA86"/>
<evidence type="ECO:0000259" key="4">
    <source>
        <dbReference type="PROSITE" id="PS50102"/>
    </source>
</evidence>
<evidence type="ECO:0000313" key="6">
    <source>
        <dbReference type="Proteomes" id="UP000257109"/>
    </source>
</evidence>